<dbReference type="RefSeq" id="WP_137997429.1">
    <property type="nucleotide sequence ID" value="NZ_SJDU01000024.1"/>
</dbReference>
<name>A0ABY2TU24_9SPIR</name>
<protein>
    <submittedName>
        <fullName evidence="2">CRISPR-associated protein Cas5</fullName>
    </submittedName>
</protein>
<dbReference type="Pfam" id="PF09704">
    <property type="entry name" value="Cas_Cas5d"/>
    <property type="match status" value="1"/>
</dbReference>
<evidence type="ECO:0000313" key="3">
    <source>
        <dbReference type="Proteomes" id="UP000310168"/>
    </source>
</evidence>
<keyword evidence="1" id="KW-0051">Antiviral defense</keyword>
<organism evidence="2 3">
    <name type="scientific">Brachyspira catarrhinii</name>
    <dbReference type="NCBI Taxonomy" id="2528966"/>
    <lineage>
        <taxon>Bacteria</taxon>
        <taxon>Pseudomonadati</taxon>
        <taxon>Spirochaetota</taxon>
        <taxon>Spirochaetia</taxon>
        <taxon>Brachyspirales</taxon>
        <taxon>Brachyspiraceae</taxon>
        <taxon>Brachyspira</taxon>
    </lineage>
</organism>
<dbReference type="EMBL" id="SJDU01000024">
    <property type="protein sequence ID" value="TKZ36103.1"/>
    <property type="molecule type" value="Genomic_DNA"/>
</dbReference>
<dbReference type="NCBIfam" id="TIGR02593">
    <property type="entry name" value="CRISPR_cas5"/>
    <property type="match status" value="1"/>
</dbReference>
<sequence>MQAIKIKCCQNMVNYKRQGFNEIWQSYPLPPYSSIIGMIHKACGFTEYKEMYISVQGKSINSHYGLFTKYSFNKKESSLKSPSFRGVGSVELLIDLSLIIHVYTKDTKLLKEICDKLNNPKIYPSLGRHEDILIINSVELIDIVEAPRKIELRNSAYIPVIYLNEEDDILESGTRYLINKKFYIDEKNGIKIRKWEKENGKINVKYMRPSESRIKFNKGVFVEKGTGEDEGLGVFLDDKIYC</sequence>
<dbReference type="InterPro" id="IPR021124">
    <property type="entry name" value="CRISPR-assoc_prot_Cas5"/>
</dbReference>
<accession>A0ABY2TU24</accession>
<evidence type="ECO:0000313" key="2">
    <source>
        <dbReference type="EMBL" id="TKZ36103.1"/>
    </source>
</evidence>
<gene>
    <name evidence="2" type="primary">cas5</name>
    <name evidence="2" type="ORF">EZH24_01805</name>
</gene>
<comment type="caution">
    <text evidence="2">The sequence shown here is derived from an EMBL/GenBank/DDBJ whole genome shotgun (WGS) entry which is preliminary data.</text>
</comment>
<keyword evidence="3" id="KW-1185">Reference proteome</keyword>
<evidence type="ECO:0000256" key="1">
    <source>
        <dbReference type="ARBA" id="ARBA00023118"/>
    </source>
</evidence>
<reference evidence="2 3" key="1">
    <citation type="journal article" date="2019" name="Anaerobe">
        <title>Brachyspira catarrhinii sp. nov., an anaerobic intestinal spirochaete isolated from vervet monkeys may have been misidentified as Brachyspira aalborgi in previous studies.</title>
        <authorList>
            <person name="Phillips N.D."/>
            <person name="La T."/>
            <person name="Hampson D.J."/>
        </authorList>
    </citation>
    <scope>NUCLEOTIDE SEQUENCE [LARGE SCALE GENOMIC DNA]</scope>
    <source>
        <strain evidence="2 3">Z12</strain>
    </source>
</reference>
<proteinExistence type="predicted"/>
<dbReference type="InterPro" id="IPR013422">
    <property type="entry name" value="CRISPR-assoc_prot_Cas5_N"/>
</dbReference>
<dbReference type="Proteomes" id="UP000310168">
    <property type="component" value="Unassembled WGS sequence"/>
</dbReference>